<dbReference type="AlphaFoldDB" id="A0A8H5DN55"/>
<feature type="compositionally biased region" description="Polar residues" evidence="1">
    <location>
        <begin position="66"/>
        <end position="82"/>
    </location>
</feature>
<organism evidence="2 3">
    <name type="scientific">Fusarium anthophilum</name>
    <dbReference type="NCBI Taxonomy" id="48485"/>
    <lineage>
        <taxon>Eukaryota</taxon>
        <taxon>Fungi</taxon>
        <taxon>Dikarya</taxon>
        <taxon>Ascomycota</taxon>
        <taxon>Pezizomycotina</taxon>
        <taxon>Sordariomycetes</taxon>
        <taxon>Hypocreomycetidae</taxon>
        <taxon>Hypocreales</taxon>
        <taxon>Nectriaceae</taxon>
        <taxon>Fusarium</taxon>
        <taxon>Fusarium fujikuroi species complex</taxon>
    </lineage>
</organism>
<feature type="compositionally biased region" description="Basic residues" evidence="1">
    <location>
        <begin position="1"/>
        <end position="10"/>
    </location>
</feature>
<gene>
    <name evidence="2" type="ORF">FANTH_14081</name>
</gene>
<dbReference type="EMBL" id="JABEVY010000564">
    <property type="protein sequence ID" value="KAF5229744.1"/>
    <property type="molecule type" value="Genomic_DNA"/>
</dbReference>
<proteinExistence type="predicted"/>
<name>A0A8H5DN55_9HYPO</name>
<evidence type="ECO:0000313" key="2">
    <source>
        <dbReference type="EMBL" id="KAF5229744.1"/>
    </source>
</evidence>
<evidence type="ECO:0000313" key="3">
    <source>
        <dbReference type="Proteomes" id="UP000573603"/>
    </source>
</evidence>
<feature type="region of interest" description="Disordered" evidence="1">
    <location>
        <begin position="1"/>
        <end position="82"/>
    </location>
</feature>
<dbReference type="PANTHER" id="PTHR38166:SF1">
    <property type="entry name" value="C2H2-TYPE DOMAIN-CONTAINING PROTEIN"/>
    <property type="match status" value="1"/>
</dbReference>
<comment type="caution">
    <text evidence="2">The sequence shown here is derived from an EMBL/GenBank/DDBJ whole genome shotgun (WGS) entry which is preliminary data.</text>
</comment>
<sequence>MTPQRPRKLPVRQFSRQSTEQPVQTGLKRTRSGRSLSPLNDQCEKPELYEATTPSRSDGTARNDNNEVTSTNEQPEPGENSISCNQLSLAQKIDLQQLLRERFNRWSNGVKYTAPPKDRLPPRKRFRTSQWQSGLPRADEENDSEEEFVVISHPIRREGFFHLACPFYIHAPHKHQKCLVQHDLSSIEALIKHLLRQHDKPLYCRTCWKTFETLIERDSHVLENACKRIDQEASIGLTESQKVRLIKRDRYDLGEARRWRRLWSIVFPGREQPRSPYLDRDEGLKVSMVRDFWTVDGQKVVSGFLEGLASYTDGNGVRNDRICQEALRGLVDWTMTEDSHSAILCSDS</sequence>
<evidence type="ECO:0000256" key="1">
    <source>
        <dbReference type="SAM" id="MobiDB-lite"/>
    </source>
</evidence>
<feature type="region of interest" description="Disordered" evidence="1">
    <location>
        <begin position="110"/>
        <end position="139"/>
    </location>
</feature>
<feature type="compositionally biased region" description="Polar residues" evidence="1">
    <location>
        <begin position="14"/>
        <end position="24"/>
    </location>
</feature>
<protein>
    <recommendedName>
        <fullName evidence="4">C2H2-type domain-containing protein</fullName>
    </recommendedName>
</protein>
<accession>A0A8H5DN55</accession>
<dbReference type="PANTHER" id="PTHR38166">
    <property type="entry name" value="C2H2-TYPE DOMAIN-CONTAINING PROTEIN-RELATED"/>
    <property type="match status" value="1"/>
</dbReference>
<keyword evidence="3" id="KW-1185">Reference proteome</keyword>
<evidence type="ECO:0008006" key="4">
    <source>
        <dbReference type="Google" id="ProtNLM"/>
    </source>
</evidence>
<reference evidence="2 3" key="1">
    <citation type="journal article" date="2020" name="BMC Genomics">
        <title>Correction to: Identification and distribution of gene clusters required for synthesis of sphingolipid metabolism inhibitors in diverse species of the filamentous fungus Fusarium.</title>
        <authorList>
            <person name="Kim H.S."/>
            <person name="Lohmar J.M."/>
            <person name="Busman M."/>
            <person name="Brown D.W."/>
            <person name="Naumann T.A."/>
            <person name="Divon H.H."/>
            <person name="Lysoe E."/>
            <person name="Uhlig S."/>
            <person name="Proctor R.H."/>
        </authorList>
    </citation>
    <scope>NUCLEOTIDE SEQUENCE [LARGE SCALE GENOMIC DNA]</scope>
    <source>
        <strain evidence="2 3">NRRL 25214</strain>
    </source>
</reference>
<dbReference type="Proteomes" id="UP000573603">
    <property type="component" value="Unassembled WGS sequence"/>
</dbReference>